<gene>
    <name evidence="1" type="ORF">SVIO_003730</name>
</gene>
<dbReference type="Proteomes" id="UP000301309">
    <property type="component" value="Unassembled WGS sequence"/>
</dbReference>
<evidence type="ECO:0000313" key="2">
    <source>
        <dbReference type="Proteomes" id="UP000301309"/>
    </source>
</evidence>
<reference evidence="1 2" key="1">
    <citation type="journal article" date="2020" name="Int. J. Syst. Evol. Microbiol.">
        <title>Reclassification of Streptomyces castelarensis and Streptomyces sporoclivatus as later heterotypic synonyms of Streptomyces antimycoticus.</title>
        <authorList>
            <person name="Komaki H."/>
            <person name="Tamura T."/>
        </authorList>
    </citation>
    <scope>NUCLEOTIDE SEQUENCE [LARGE SCALE GENOMIC DNA]</scope>
    <source>
        <strain evidence="1 2">NBRC 13459</strain>
    </source>
</reference>
<name>A0A4D4KT56_STRVO</name>
<evidence type="ECO:0000313" key="1">
    <source>
        <dbReference type="EMBL" id="GDY49750.1"/>
    </source>
</evidence>
<comment type="caution">
    <text evidence="1">The sequence shown here is derived from an EMBL/GenBank/DDBJ whole genome shotgun (WGS) entry which is preliminary data.</text>
</comment>
<proteinExistence type="predicted"/>
<keyword evidence="2" id="KW-1185">Reference proteome</keyword>
<dbReference type="EMBL" id="BJHW01000001">
    <property type="protein sequence ID" value="GDY49750.1"/>
    <property type="molecule type" value="Genomic_DNA"/>
</dbReference>
<protein>
    <submittedName>
        <fullName evidence="1">Uncharacterized protein</fullName>
    </submittedName>
</protein>
<dbReference type="AlphaFoldDB" id="A0A4D4KT56"/>
<accession>A0A4D4KT56</accession>
<organism evidence="1 2">
    <name type="scientific">Streptomyces violaceusniger</name>
    <dbReference type="NCBI Taxonomy" id="68280"/>
    <lineage>
        <taxon>Bacteria</taxon>
        <taxon>Bacillati</taxon>
        <taxon>Actinomycetota</taxon>
        <taxon>Actinomycetes</taxon>
        <taxon>Kitasatosporales</taxon>
        <taxon>Streptomycetaceae</taxon>
        <taxon>Streptomyces</taxon>
        <taxon>Streptomyces violaceusniger group</taxon>
    </lineage>
</organism>
<sequence length="88" mass="9644">MWPGWLYDVLGEAENETVEVEVTVLRAEGHGLACLLEESGDHPDRGTRARAADSRTVRHRGEAEAVITWAVDRRGRALSWADGSAGFP</sequence>